<gene>
    <name evidence="2" type="ORF">QBC47DRAFT_383405</name>
</gene>
<feature type="signal peptide" evidence="1">
    <location>
        <begin position="1"/>
        <end position="16"/>
    </location>
</feature>
<dbReference type="EMBL" id="MU839834">
    <property type="protein sequence ID" value="KAK1755325.1"/>
    <property type="molecule type" value="Genomic_DNA"/>
</dbReference>
<keyword evidence="3" id="KW-1185">Reference proteome</keyword>
<reference evidence="2" key="1">
    <citation type="submission" date="2023-06" db="EMBL/GenBank/DDBJ databases">
        <title>Genome-scale phylogeny and comparative genomics of the fungal order Sordariales.</title>
        <authorList>
            <consortium name="Lawrence Berkeley National Laboratory"/>
            <person name="Hensen N."/>
            <person name="Bonometti L."/>
            <person name="Westerberg I."/>
            <person name="Brannstrom I.O."/>
            <person name="Guillou S."/>
            <person name="Cros-Aarteil S."/>
            <person name="Calhoun S."/>
            <person name="Haridas S."/>
            <person name="Kuo A."/>
            <person name="Mondo S."/>
            <person name="Pangilinan J."/>
            <person name="Riley R."/>
            <person name="Labutti K."/>
            <person name="Andreopoulos B."/>
            <person name="Lipzen A."/>
            <person name="Chen C."/>
            <person name="Yanf M."/>
            <person name="Daum C."/>
            <person name="Ng V."/>
            <person name="Clum A."/>
            <person name="Steindorff A."/>
            <person name="Ohm R."/>
            <person name="Martin F."/>
            <person name="Silar P."/>
            <person name="Natvig D."/>
            <person name="Lalanne C."/>
            <person name="Gautier V."/>
            <person name="Ament-Velasquez S.L."/>
            <person name="Kruys A."/>
            <person name="Hutchinson M.I."/>
            <person name="Powell A.J."/>
            <person name="Barry K."/>
            <person name="Miller A.N."/>
            <person name="Grigoriev I.V."/>
            <person name="Debuchy R."/>
            <person name="Gladieux P."/>
            <person name="Thoren M.H."/>
            <person name="Johannesson H."/>
        </authorList>
    </citation>
    <scope>NUCLEOTIDE SEQUENCE</scope>
    <source>
        <strain evidence="2">PSN4</strain>
    </source>
</reference>
<evidence type="ECO:0008006" key="4">
    <source>
        <dbReference type="Google" id="ProtNLM"/>
    </source>
</evidence>
<protein>
    <recommendedName>
        <fullName evidence="4">Secreted protein</fullName>
    </recommendedName>
</protein>
<evidence type="ECO:0000313" key="2">
    <source>
        <dbReference type="EMBL" id="KAK1755325.1"/>
    </source>
</evidence>
<feature type="chain" id="PRO_5042533894" description="Secreted protein" evidence="1">
    <location>
        <begin position="17"/>
        <end position="105"/>
    </location>
</feature>
<proteinExistence type="predicted"/>
<evidence type="ECO:0000256" key="1">
    <source>
        <dbReference type="SAM" id="SignalP"/>
    </source>
</evidence>
<organism evidence="2 3">
    <name type="scientific">Echria macrotheca</name>
    <dbReference type="NCBI Taxonomy" id="438768"/>
    <lineage>
        <taxon>Eukaryota</taxon>
        <taxon>Fungi</taxon>
        <taxon>Dikarya</taxon>
        <taxon>Ascomycota</taxon>
        <taxon>Pezizomycotina</taxon>
        <taxon>Sordariomycetes</taxon>
        <taxon>Sordariomycetidae</taxon>
        <taxon>Sordariales</taxon>
        <taxon>Schizotheciaceae</taxon>
        <taxon>Echria</taxon>
    </lineage>
</organism>
<keyword evidence="1" id="KW-0732">Signal</keyword>
<comment type="caution">
    <text evidence="2">The sequence shown here is derived from an EMBL/GenBank/DDBJ whole genome shotgun (WGS) entry which is preliminary data.</text>
</comment>
<dbReference type="AlphaFoldDB" id="A0AAJ0FBN1"/>
<dbReference type="Proteomes" id="UP001239445">
    <property type="component" value="Unassembled WGS sequence"/>
</dbReference>
<name>A0AAJ0FBN1_9PEZI</name>
<accession>A0AAJ0FBN1</accession>
<evidence type="ECO:0000313" key="3">
    <source>
        <dbReference type="Proteomes" id="UP001239445"/>
    </source>
</evidence>
<sequence length="105" mass="11946">MVALFFPILFATLTCCTPPCHLLTHSINTCETRANEVDPSLQCRRRGWRVMRCITQYVARLSLSAAFLPLAKQRKARGNDRSRKGRTVARGKGRGYMCKSIYHQS</sequence>